<gene>
    <name evidence="6" type="ORF">PM10SUCC1_00750</name>
</gene>
<keyword evidence="2" id="KW-0812">Transmembrane</keyword>
<dbReference type="InterPro" id="IPR010920">
    <property type="entry name" value="LSM_dom_sf"/>
</dbReference>
<dbReference type="GO" id="GO:0016020">
    <property type="term" value="C:membrane"/>
    <property type="evidence" value="ECO:0007669"/>
    <property type="project" value="UniProtKB-SubCell"/>
</dbReference>
<dbReference type="PROSITE" id="PS01246">
    <property type="entry name" value="UPF0003"/>
    <property type="match status" value="1"/>
</dbReference>
<name>A0A9W6LM58_9FUSO</name>
<evidence type="ECO:0000313" key="7">
    <source>
        <dbReference type="Proteomes" id="UP001144471"/>
    </source>
</evidence>
<evidence type="ECO:0000259" key="5">
    <source>
        <dbReference type="Pfam" id="PF00924"/>
    </source>
</evidence>
<keyword evidence="7" id="KW-1185">Reference proteome</keyword>
<dbReference type="Gene3D" id="2.30.30.60">
    <property type="match status" value="1"/>
</dbReference>
<keyword evidence="3" id="KW-1133">Transmembrane helix</keyword>
<dbReference type="Pfam" id="PF00924">
    <property type="entry name" value="MS_channel_2nd"/>
    <property type="match status" value="1"/>
</dbReference>
<dbReference type="RefSeq" id="WP_281832257.1">
    <property type="nucleotide sequence ID" value="NZ_BSDY01000001.1"/>
</dbReference>
<organism evidence="6 7">
    <name type="scientific">Propionigenium maris DSM 9537</name>
    <dbReference type="NCBI Taxonomy" id="1123000"/>
    <lineage>
        <taxon>Bacteria</taxon>
        <taxon>Fusobacteriati</taxon>
        <taxon>Fusobacteriota</taxon>
        <taxon>Fusobacteriia</taxon>
        <taxon>Fusobacteriales</taxon>
        <taxon>Fusobacteriaceae</taxon>
        <taxon>Propionigenium</taxon>
    </lineage>
</organism>
<dbReference type="EMBL" id="BSDY01000001">
    <property type="protein sequence ID" value="GLI54560.1"/>
    <property type="molecule type" value="Genomic_DNA"/>
</dbReference>
<dbReference type="GO" id="GO:0055085">
    <property type="term" value="P:transmembrane transport"/>
    <property type="evidence" value="ECO:0007669"/>
    <property type="project" value="InterPro"/>
</dbReference>
<evidence type="ECO:0000313" key="6">
    <source>
        <dbReference type="EMBL" id="GLI54560.1"/>
    </source>
</evidence>
<evidence type="ECO:0000256" key="2">
    <source>
        <dbReference type="ARBA" id="ARBA00022692"/>
    </source>
</evidence>
<dbReference type="InterPro" id="IPR006685">
    <property type="entry name" value="MscS_channel_2nd"/>
</dbReference>
<comment type="caution">
    <text evidence="6">The sequence shown here is derived from an EMBL/GenBank/DDBJ whole genome shotgun (WGS) entry which is preliminary data.</text>
</comment>
<dbReference type="SUPFAM" id="SSF50182">
    <property type="entry name" value="Sm-like ribonucleoproteins"/>
    <property type="match status" value="1"/>
</dbReference>
<dbReference type="InterPro" id="IPR023408">
    <property type="entry name" value="MscS_beta-dom_sf"/>
</dbReference>
<sequence>MGSVHEINMFSTELNTIDSKRVIIPNNIITSTEVTNFHSWISISIRWIHN</sequence>
<dbReference type="Proteomes" id="UP001144471">
    <property type="component" value="Unassembled WGS sequence"/>
</dbReference>
<reference evidence="6" key="1">
    <citation type="submission" date="2022-12" db="EMBL/GenBank/DDBJ databases">
        <title>Reference genome sequencing for broad-spectrum identification of bacterial and archaeal isolates by mass spectrometry.</title>
        <authorList>
            <person name="Sekiguchi Y."/>
            <person name="Tourlousse D.M."/>
        </authorList>
    </citation>
    <scope>NUCLEOTIDE SEQUENCE</scope>
    <source>
        <strain evidence="6">10succ1</strain>
    </source>
</reference>
<dbReference type="InterPro" id="IPR006686">
    <property type="entry name" value="MscS_channel_CS"/>
</dbReference>
<protein>
    <recommendedName>
        <fullName evidence="5">Mechanosensitive ion channel MscS domain-containing protein</fullName>
    </recommendedName>
</protein>
<comment type="subcellular location">
    <subcellularLocation>
        <location evidence="1">Membrane</location>
    </subcellularLocation>
</comment>
<evidence type="ECO:0000256" key="4">
    <source>
        <dbReference type="ARBA" id="ARBA00023136"/>
    </source>
</evidence>
<feature type="domain" description="Mechanosensitive ion channel MscS" evidence="5">
    <location>
        <begin position="2"/>
        <end position="38"/>
    </location>
</feature>
<keyword evidence="4" id="KW-0472">Membrane</keyword>
<evidence type="ECO:0000256" key="3">
    <source>
        <dbReference type="ARBA" id="ARBA00022989"/>
    </source>
</evidence>
<evidence type="ECO:0000256" key="1">
    <source>
        <dbReference type="ARBA" id="ARBA00004370"/>
    </source>
</evidence>
<accession>A0A9W6LM58</accession>
<dbReference type="AlphaFoldDB" id="A0A9W6LM58"/>
<proteinExistence type="predicted"/>